<dbReference type="Proteomes" id="UP000029278">
    <property type="component" value="Unassembled WGS sequence"/>
</dbReference>
<keyword evidence="3" id="KW-0813">Transport</keyword>
<dbReference type="EMBL" id="JMQA01000024">
    <property type="protein sequence ID" value="KFN09113.1"/>
    <property type="molecule type" value="Genomic_DNA"/>
</dbReference>
<dbReference type="PATRIC" id="fig|44252.3.peg.2552"/>
<reference evidence="11 12" key="1">
    <citation type="submission" date="2014-04" db="EMBL/GenBank/DDBJ databases">
        <authorList>
            <person name="Bishop-Lilly K.A."/>
            <person name="Broomall S.M."/>
            <person name="Chain P.S."/>
            <person name="Chertkov O."/>
            <person name="Coyne S.R."/>
            <person name="Daligault H.E."/>
            <person name="Davenport K.W."/>
            <person name="Erkkila T."/>
            <person name="Frey K.G."/>
            <person name="Gibbons H.S."/>
            <person name="Gu W."/>
            <person name="Jaissle J."/>
            <person name="Johnson S.L."/>
            <person name="Koroleva G.I."/>
            <person name="Ladner J.T."/>
            <person name="Lo C.-C."/>
            <person name="Minogue T.D."/>
            <person name="Munk C."/>
            <person name="Palacios G.F."/>
            <person name="Redden C.L."/>
            <person name="Rosenzweig C.N."/>
            <person name="Scholz M.B."/>
            <person name="Teshima H."/>
            <person name="Xu Y."/>
        </authorList>
    </citation>
    <scope>NUCLEOTIDE SEQUENCE [LARGE SCALE GENOMIC DNA]</scope>
    <source>
        <strain evidence="11 12">8244</strain>
    </source>
</reference>
<evidence type="ECO:0000256" key="3">
    <source>
        <dbReference type="ARBA" id="ARBA00022448"/>
    </source>
</evidence>
<dbReference type="InterPro" id="IPR004638">
    <property type="entry name" value="EmrB-like"/>
</dbReference>
<evidence type="ECO:0000256" key="2">
    <source>
        <dbReference type="ARBA" id="ARBA00008537"/>
    </source>
</evidence>
<sequence length="500" mass="52902">MPNTAGNPANAQEFSIRSIIAPMLAVIVGMIMVILDSTVVNVAVLRLVDYFATDLKTVQWTITGYTLALSAVIPLAGWMTDKFGEKRIFLITIALFTIGSVLCALAETPAQLIVFRIIQGLGGGMVSPIGFAMVFKLAPPDKRGAVMGALGVPMLLAPALGPVLSGWMVENLSWHWIFLINLPIGIIALLVGLRFLPKSERREAPRLDMLGMILAPIAFAMLTFGVGEGGAGWTSAATITGLSVGAMALLLFIIVEFRHKQPLLELKVFRSSHFTRGIVLVWIAQAALFGSMILTPLYLQQVRGYSAFETGIFLLPQALASAFFMPISGRLFDRVGARPLAFIGLGIVSAALFLLSRITADTSLGMVLLPLGLLGSGMGLTMMPLNTHILNSAPRHLVARVTPLMTAAQQVIVSFAVAGLTGYLTSRINSHMAEAALKGGSDSLQAAAAGFGDTYFVASCLAAAGFVLTLMLSRPKKQAEPAEAQAGEGAQADPGVMIGH</sequence>
<dbReference type="InterPro" id="IPR020846">
    <property type="entry name" value="MFS_dom"/>
</dbReference>
<keyword evidence="4" id="KW-1003">Cell membrane</keyword>
<organism evidence="11 12">
    <name type="scientific">Paenibacillus macerans</name>
    <name type="common">Bacillus macerans</name>
    <dbReference type="NCBI Taxonomy" id="44252"/>
    <lineage>
        <taxon>Bacteria</taxon>
        <taxon>Bacillati</taxon>
        <taxon>Bacillota</taxon>
        <taxon>Bacilli</taxon>
        <taxon>Bacillales</taxon>
        <taxon>Paenibacillaceae</taxon>
        <taxon>Paenibacillus</taxon>
    </lineage>
</organism>
<feature type="transmembrane region" description="Helical" evidence="9">
    <location>
        <begin position="364"/>
        <end position="385"/>
    </location>
</feature>
<feature type="transmembrane region" description="Helical" evidence="9">
    <location>
        <begin position="339"/>
        <end position="358"/>
    </location>
</feature>
<keyword evidence="12" id="KW-1185">Reference proteome</keyword>
<keyword evidence="6 9" id="KW-1133">Transmembrane helix</keyword>
<dbReference type="OrthoDB" id="9816041at2"/>
<dbReference type="Gene3D" id="1.20.1250.20">
    <property type="entry name" value="MFS general substrate transporter like domains"/>
    <property type="match status" value="1"/>
</dbReference>
<evidence type="ECO:0000256" key="9">
    <source>
        <dbReference type="SAM" id="Phobius"/>
    </source>
</evidence>
<dbReference type="AlphaFoldDB" id="A0A090ZFF1"/>
<evidence type="ECO:0000313" key="12">
    <source>
        <dbReference type="Proteomes" id="UP000029278"/>
    </source>
</evidence>
<evidence type="ECO:0000256" key="6">
    <source>
        <dbReference type="ARBA" id="ARBA00022989"/>
    </source>
</evidence>
<comment type="similarity">
    <text evidence="2">Belongs to the major facilitator superfamily. EmrB family.</text>
</comment>
<feature type="transmembrane region" description="Helical" evidence="9">
    <location>
        <begin position="444"/>
        <end position="468"/>
    </location>
</feature>
<dbReference type="GeneID" id="77006820"/>
<feature type="transmembrane region" description="Helical" evidence="9">
    <location>
        <begin position="233"/>
        <end position="257"/>
    </location>
</feature>
<feature type="transmembrane region" description="Helical" evidence="9">
    <location>
        <begin position="20"/>
        <end position="45"/>
    </location>
</feature>
<evidence type="ECO:0000256" key="4">
    <source>
        <dbReference type="ARBA" id="ARBA00022475"/>
    </source>
</evidence>
<keyword evidence="5 9" id="KW-0812">Transmembrane</keyword>
<feature type="transmembrane region" description="Helical" evidence="9">
    <location>
        <begin position="147"/>
        <end position="168"/>
    </location>
</feature>
<gene>
    <name evidence="11" type="ORF">DJ90_2628</name>
</gene>
<feature type="region of interest" description="Disordered" evidence="8">
    <location>
        <begin position="481"/>
        <end position="500"/>
    </location>
</feature>
<dbReference type="PANTHER" id="PTHR42718:SF9">
    <property type="entry name" value="MAJOR FACILITATOR SUPERFAMILY MULTIDRUG TRANSPORTER MFSC"/>
    <property type="match status" value="1"/>
</dbReference>
<dbReference type="GO" id="GO:0022857">
    <property type="term" value="F:transmembrane transporter activity"/>
    <property type="evidence" value="ECO:0007669"/>
    <property type="project" value="InterPro"/>
</dbReference>
<dbReference type="CDD" id="cd17503">
    <property type="entry name" value="MFS_LmrB_MDR_like"/>
    <property type="match status" value="1"/>
</dbReference>
<feature type="transmembrane region" description="Helical" evidence="9">
    <location>
        <begin position="278"/>
        <end position="299"/>
    </location>
</feature>
<dbReference type="RefSeq" id="WP_036622424.1">
    <property type="nucleotide sequence ID" value="NZ_BOSD01000038.1"/>
</dbReference>
<feature type="transmembrane region" description="Helical" evidence="9">
    <location>
        <begin position="397"/>
        <end position="424"/>
    </location>
</feature>
<evidence type="ECO:0000256" key="7">
    <source>
        <dbReference type="ARBA" id="ARBA00023136"/>
    </source>
</evidence>
<dbReference type="GO" id="GO:0005886">
    <property type="term" value="C:plasma membrane"/>
    <property type="evidence" value="ECO:0007669"/>
    <property type="project" value="UniProtKB-SubCell"/>
</dbReference>
<comment type="caution">
    <text evidence="11">The sequence shown here is derived from an EMBL/GenBank/DDBJ whole genome shotgun (WGS) entry which is preliminary data.</text>
</comment>
<dbReference type="PROSITE" id="PS50850">
    <property type="entry name" value="MFS"/>
    <property type="match status" value="1"/>
</dbReference>
<name>A0A090ZFF1_PAEMA</name>
<feature type="transmembrane region" description="Helical" evidence="9">
    <location>
        <begin position="207"/>
        <end position="227"/>
    </location>
</feature>
<dbReference type="SUPFAM" id="SSF103473">
    <property type="entry name" value="MFS general substrate transporter"/>
    <property type="match status" value="2"/>
</dbReference>
<evidence type="ECO:0000256" key="5">
    <source>
        <dbReference type="ARBA" id="ARBA00022692"/>
    </source>
</evidence>
<keyword evidence="7 9" id="KW-0472">Membrane</keyword>
<dbReference type="Gene3D" id="1.20.1720.10">
    <property type="entry name" value="Multidrug resistance protein D"/>
    <property type="match status" value="1"/>
</dbReference>
<dbReference type="STRING" id="44252.DJ90_2628"/>
<evidence type="ECO:0000256" key="8">
    <source>
        <dbReference type="SAM" id="MobiDB-lite"/>
    </source>
</evidence>
<dbReference type="Pfam" id="PF07690">
    <property type="entry name" value="MFS_1"/>
    <property type="match status" value="1"/>
</dbReference>
<feature type="domain" description="Major facilitator superfamily (MFS) profile" evidence="10">
    <location>
        <begin position="22"/>
        <end position="477"/>
    </location>
</feature>
<protein>
    <submittedName>
        <fullName evidence="11">Drug resistance MFS transporter, drug:H+ antiporter-2 family protein</fullName>
    </submittedName>
</protein>
<feature type="transmembrane region" description="Helical" evidence="9">
    <location>
        <begin position="174"/>
        <end position="195"/>
    </location>
</feature>
<dbReference type="InterPro" id="IPR011701">
    <property type="entry name" value="MFS"/>
</dbReference>
<feature type="transmembrane region" description="Helical" evidence="9">
    <location>
        <begin position="305"/>
        <end position="327"/>
    </location>
</feature>
<dbReference type="HOGENOM" id="CLU_000960_28_0_9"/>
<evidence type="ECO:0000256" key="1">
    <source>
        <dbReference type="ARBA" id="ARBA00004651"/>
    </source>
</evidence>
<feature type="transmembrane region" description="Helical" evidence="9">
    <location>
        <begin position="57"/>
        <end position="76"/>
    </location>
</feature>
<dbReference type="PANTHER" id="PTHR42718">
    <property type="entry name" value="MAJOR FACILITATOR SUPERFAMILY MULTIDRUG TRANSPORTER MFSC"/>
    <property type="match status" value="1"/>
</dbReference>
<proteinExistence type="inferred from homology"/>
<accession>A0A090ZFF1</accession>
<evidence type="ECO:0000313" key="11">
    <source>
        <dbReference type="EMBL" id="KFN09113.1"/>
    </source>
</evidence>
<feature type="transmembrane region" description="Helical" evidence="9">
    <location>
        <begin position="88"/>
        <end position="107"/>
    </location>
</feature>
<comment type="subcellular location">
    <subcellularLocation>
        <location evidence="1">Cell membrane</location>
        <topology evidence="1">Multi-pass membrane protein</topology>
    </subcellularLocation>
</comment>
<feature type="transmembrane region" description="Helical" evidence="9">
    <location>
        <begin position="113"/>
        <end position="135"/>
    </location>
</feature>
<dbReference type="NCBIfam" id="TIGR00711">
    <property type="entry name" value="efflux_EmrB"/>
    <property type="match status" value="1"/>
</dbReference>
<evidence type="ECO:0000259" key="10">
    <source>
        <dbReference type="PROSITE" id="PS50850"/>
    </source>
</evidence>
<dbReference type="InterPro" id="IPR036259">
    <property type="entry name" value="MFS_trans_sf"/>
</dbReference>